<reference evidence="11" key="2">
    <citation type="journal article" date="2018" name="Biosci. Biotechnol. Biochem.">
        <title>Polysaccharide hydrolase of the hadal zone amphipods Hirondellea gigas.</title>
        <authorList>
            <person name="Kobayashi H."/>
            <person name="Nagahama T."/>
            <person name="Arai W."/>
            <person name="Sasagawa Y."/>
            <person name="Umeda M."/>
            <person name="Hayashi T."/>
            <person name="Nikaido I."/>
            <person name="Watanabe H."/>
            <person name="Oguri K."/>
            <person name="Kitazato H."/>
            <person name="Fujioka K."/>
            <person name="Kido Y."/>
            <person name="Takami H."/>
        </authorList>
    </citation>
    <scope>NUCLEOTIDE SEQUENCE</scope>
    <source>
        <tissue evidence="11">Whole body</tissue>
    </source>
</reference>
<reference evidence="12" key="1">
    <citation type="submission" date="2017-11" db="EMBL/GenBank/DDBJ databases">
        <title>The sensing device of the deep-sea amphipod.</title>
        <authorList>
            <person name="Kobayashi H."/>
            <person name="Nagahama T."/>
            <person name="Arai W."/>
            <person name="Sasagawa Y."/>
            <person name="Umeda M."/>
            <person name="Hayashi T."/>
            <person name="Nikaido I."/>
            <person name="Watanabe H."/>
            <person name="Oguri K."/>
            <person name="Kitazato H."/>
            <person name="Fujioka K."/>
            <person name="Kido Y."/>
            <person name="Takami H."/>
        </authorList>
    </citation>
    <scope>NUCLEOTIDE SEQUENCE</scope>
    <source>
        <tissue evidence="12">Whole body</tissue>
    </source>
</reference>
<evidence type="ECO:0000256" key="7">
    <source>
        <dbReference type="ARBA" id="ARBA00024348"/>
    </source>
</evidence>
<proteinExistence type="evidence at transcript level"/>
<dbReference type="InterPro" id="IPR050549">
    <property type="entry name" value="MFS_Trehalose_Transporter"/>
</dbReference>
<dbReference type="PANTHER" id="PTHR48021">
    <property type="match status" value="1"/>
</dbReference>
<protein>
    <submittedName>
        <fullName evidence="11">Facilitated trehalose transporter Tret1-like</fullName>
    </submittedName>
</protein>
<feature type="transmembrane region" description="Helical" evidence="9">
    <location>
        <begin position="473"/>
        <end position="490"/>
    </location>
</feature>
<dbReference type="InterPro" id="IPR005828">
    <property type="entry name" value="MFS_sugar_transport-like"/>
</dbReference>
<evidence type="ECO:0000256" key="4">
    <source>
        <dbReference type="ARBA" id="ARBA00022989"/>
    </source>
</evidence>
<dbReference type="GO" id="GO:0005886">
    <property type="term" value="C:plasma membrane"/>
    <property type="evidence" value="ECO:0007669"/>
    <property type="project" value="UniProtKB-SubCell"/>
</dbReference>
<sequence length="516" mass="56206">MPDSPDDKEAANNESVYPELTGLLAEPGSPAEAKAQVVAESSTSVKGDVTAFESTSWRGPFFQISAAAMASLSSVAIGFITGYSSLVLPQLVNDTSIDYDYQRDAHWIASLPSITSIFGSLVGGVIMEKIGPRTTLLVTAIPCILSWGFVAFAQTVLLMNVGRCLTGIFLGIYSPVPQVYATEIADPKYRGMMGAFPEAAVALGSMLCYIIGNSVDWRTLAILSALVPGVPLFLAMIPLPESPQWLTKMGKLQKAEQSVKRFRGPGYDALAEVTMIRKNIVQKDGADITIKEQLKLFRLPQNWKPILLVFLVFMCGQFSGFAVVVNYTVIIFDAANTGIDSVTSTMIVGSVRFLTTLLSAVLLDRVGRRPLLIISAIGSSLGMLSIGIFFYLQDTGADVENLGWLPLASLLLYVFFNELGYGPIPWLLSGELIPLAVRTLGNGVAVTAYSLFAFIISLTFPMMLKMFTTYTTFWLYATFSLSGVALTMFLPETKGKTLEEIEEFFEPKQEKRQHAL</sequence>
<dbReference type="Gene3D" id="1.20.1250.20">
    <property type="entry name" value="MFS general substrate transporter like domains"/>
    <property type="match status" value="1"/>
</dbReference>
<feature type="transmembrane region" description="Helical" evidence="9">
    <location>
        <begin position="193"/>
        <end position="212"/>
    </location>
</feature>
<feature type="transmembrane region" description="Helical" evidence="9">
    <location>
        <begin position="342"/>
        <end position="363"/>
    </location>
</feature>
<dbReference type="PROSITE" id="PS00217">
    <property type="entry name" value="SUGAR_TRANSPORT_2"/>
    <property type="match status" value="1"/>
</dbReference>
<dbReference type="GO" id="GO:0022857">
    <property type="term" value="F:transmembrane transporter activity"/>
    <property type="evidence" value="ECO:0007669"/>
    <property type="project" value="InterPro"/>
</dbReference>
<evidence type="ECO:0000256" key="1">
    <source>
        <dbReference type="ARBA" id="ARBA00004651"/>
    </source>
</evidence>
<dbReference type="InterPro" id="IPR005829">
    <property type="entry name" value="Sugar_transporter_CS"/>
</dbReference>
<feature type="transmembrane region" description="Helical" evidence="9">
    <location>
        <begin position="106"/>
        <end position="127"/>
    </location>
</feature>
<dbReference type="EMBL" id="IACF01003047">
    <property type="protein sequence ID" value="LAB68678.1"/>
    <property type="molecule type" value="mRNA"/>
</dbReference>
<dbReference type="PROSITE" id="PS00216">
    <property type="entry name" value="SUGAR_TRANSPORT_1"/>
    <property type="match status" value="1"/>
</dbReference>
<evidence type="ECO:0000256" key="3">
    <source>
        <dbReference type="ARBA" id="ARBA00022692"/>
    </source>
</evidence>
<keyword evidence="2" id="KW-1003">Cell membrane</keyword>
<dbReference type="InterPro" id="IPR003663">
    <property type="entry name" value="Sugar/inositol_transpt"/>
</dbReference>
<accession>A0A2P2I3T3</accession>
<comment type="subcellular location">
    <subcellularLocation>
        <location evidence="1">Cell membrane</location>
        <topology evidence="1">Multi-pass membrane protein</topology>
    </subcellularLocation>
</comment>
<keyword evidence="6" id="KW-0325">Glycoprotein</keyword>
<feature type="transmembrane region" description="Helical" evidence="9">
    <location>
        <begin position="404"/>
        <end position="428"/>
    </location>
</feature>
<comment type="similarity">
    <text evidence="7">Belongs to the major facilitator superfamily. Sugar transporter (TC 2.A.1.1) family. Trehalose transporter subfamily.</text>
</comment>
<dbReference type="FunFam" id="1.20.1250.20:FF:000055">
    <property type="entry name" value="Facilitated trehalose transporter Tret1-2 homolog"/>
    <property type="match status" value="1"/>
</dbReference>
<evidence type="ECO:0000256" key="6">
    <source>
        <dbReference type="ARBA" id="ARBA00023180"/>
    </source>
</evidence>
<dbReference type="InterPro" id="IPR036259">
    <property type="entry name" value="MFS_trans_sf"/>
</dbReference>
<dbReference type="Pfam" id="PF00083">
    <property type="entry name" value="Sugar_tr"/>
    <property type="match status" value="1"/>
</dbReference>
<organism evidence="11">
    <name type="scientific">Hirondellea gigas</name>
    <dbReference type="NCBI Taxonomy" id="1518452"/>
    <lineage>
        <taxon>Eukaryota</taxon>
        <taxon>Metazoa</taxon>
        <taxon>Ecdysozoa</taxon>
        <taxon>Arthropoda</taxon>
        <taxon>Crustacea</taxon>
        <taxon>Multicrustacea</taxon>
        <taxon>Malacostraca</taxon>
        <taxon>Eumalacostraca</taxon>
        <taxon>Peracarida</taxon>
        <taxon>Amphipoda</taxon>
        <taxon>Amphilochidea</taxon>
        <taxon>Lysianassida</taxon>
        <taxon>Lysianassidira</taxon>
        <taxon>Lysianassoidea</taxon>
        <taxon>Lysianassidae</taxon>
        <taxon>Hirondellea</taxon>
    </lineage>
</organism>
<evidence type="ECO:0000259" key="10">
    <source>
        <dbReference type="PROSITE" id="PS50850"/>
    </source>
</evidence>
<dbReference type="InterPro" id="IPR020846">
    <property type="entry name" value="MFS_dom"/>
</dbReference>
<keyword evidence="5 9" id="KW-0472">Membrane</keyword>
<feature type="transmembrane region" description="Helical" evidence="9">
    <location>
        <begin position="370"/>
        <end position="392"/>
    </location>
</feature>
<evidence type="ECO:0000256" key="2">
    <source>
        <dbReference type="ARBA" id="ARBA00022475"/>
    </source>
</evidence>
<feature type="domain" description="Major facilitator superfamily (MFS) profile" evidence="10">
    <location>
        <begin position="66"/>
        <end position="495"/>
    </location>
</feature>
<name>A0A2P2I3T3_9CRUS</name>
<dbReference type="EMBL" id="IACT01002589">
    <property type="protein sequence ID" value="LAC21858.1"/>
    <property type="molecule type" value="mRNA"/>
</dbReference>
<dbReference type="SUPFAM" id="SSF103473">
    <property type="entry name" value="MFS general substrate transporter"/>
    <property type="match status" value="1"/>
</dbReference>
<dbReference type="PRINTS" id="PR00171">
    <property type="entry name" value="SUGRTRNSPORT"/>
</dbReference>
<dbReference type="NCBIfam" id="TIGR00879">
    <property type="entry name" value="SP"/>
    <property type="match status" value="1"/>
</dbReference>
<dbReference type="PROSITE" id="PS50850">
    <property type="entry name" value="MFS"/>
    <property type="match status" value="1"/>
</dbReference>
<keyword evidence="4 9" id="KW-1133">Transmembrane helix</keyword>
<dbReference type="AlphaFoldDB" id="A0A2P2I3T3"/>
<evidence type="ECO:0000256" key="9">
    <source>
        <dbReference type="SAM" id="Phobius"/>
    </source>
</evidence>
<feature type="transmembrane region" description="Helical" evidence="9">
    <location>
        <begin position="134"/>
        <end position="154"/>
    </location>
</feature>
<feature type="transmembrane region" description="Helical" evidence="9">
    <location>
        <begin position="218"/>
        <end position="239"/>
    </location>
</feature>
<keyword evidence="8" id="KW-0813">Transport</keyword>
<evidence type="ECO:0000256" key="8">
    <source>
        <dbReference type="RuleBase" id="RU003346"/>
    </source>
</evidence>
<evidence type="ECO:0000313" key="11">
    <source>
        <dbReference type="EMBL" id="LAB68678.1"/>
    </source>
</evidence>
<feature type="transmembrane region" description="Helical" evidence="9">
    <location>
        <begin position="306"/>
        <end position="330"/>
    </location>
</feature>
<keyword evidence="3 9" id="KW-0812">Transmembrane</keyword>
<evidence type="ECO:0000256" key="5">
    <source>
        <dbReference type="ARBA" id="ARBA00023136"/>
    </source>
</evidence>
<dbReference type="PANTHER" id="PTHR48021:SF1">
    <property type="entry name" value="GH07001P-RELATED"/>
    <property type="match status" value="1"/>
</dbReference>
<evidence type="ECO:0000313" key="12">
    <source>
        <dbReference type="EMBL" id="LAC21858.1"/>
    </source>
</evidence>
<feature type="transmembrane region" description="Helical" evidence="9">
    <location>
        <begin position="440"/>
        <end position="461"/>
    </location>
</feature>
<feature type="transmembrane region" description="Helical" evidence="9">
    <location>
        <begin position="64"/>
        <end position="86"/>
    </location>
</feature>